<keyword evidence="3" id="KW-1185">Reference proteome</keyword>
<feature type="signal peptide" evidence="1">
    <location>
        <begin position="1"/>
        <end position="20"/>
    </location>
</feature>
<organism evidence="2 3">
    <name type="scientific">Arthrospiribacter ruber</name>
    <dbReference type="NCBI Taxonomy" id="2487934"/>
    <lineage>
        <taxon>Bacteria</taxon>
        <taxon>Pseudomonadati</taxon>
        <taxon>Bacteroidota</taxon>
        <taxon>Cytophagia</taxon>
        <taxon>Cytophagales</taxon>
        <taxon>Cyclobacteriaceae</taxon>
        <taxon>Arthrospiribacter</taxon>
    </lineage>
</organism>
<evidence type="ECO:0000256" key="1">
    <source>
        <dbReference type="SAM" id="SignalP"/>
    </source>
</evidence>
<dbReference type="Proteomes" id="UP000727490">
    <property type="component" value="Unassembled WGS sequence"/>
</dbReference>
<dbReference type="AlphaFoldDB" id="A0A951IYZ4"/>
<feature type="chain" id="PRO_5037406045" evidence="1">
    <location>
        <begin position="21"/>
        <end position="149"/>
    </location>
</feature>
<accession>A0A951IYZ4</accession>
<sequence length="149" mass="17543">MTWKQFALLCFLSTVISSCACDPERMVRGMMWGFNKMVGEGYFPSDEILEFGDFERVEVNMNQQRIDGEDKSFIELRFYNGKNPALQYQQENIAFRCAELYARDYSKIKNYDQVIVYFIFSDPVNPENYAINEYSFEIAELLNNQNPEP</sequence>
<dbReference type="RefSeq" id="WP_219291173.1">
    <property type="nucleotide sequence ID" value="NZ_RPHB01000006.1"/>
</dbReference>
<dbReference type="PROSITE" id="PS51257">
    <property type="entry name" value="PROKAR_LIPOPROTEIN"/>
    <property type="match status" value="1"/>
</dbReference>
<name>A0A951IYZ4_9BACT</name>
<reference evidence="2 3" key="1">
    <citation type="journal article" date="2020" name="Syst. Appl. Microbiol.">
        <title>Arthrospiribacter ruber gen. nov., sp. nov., a novel bacterium isolated from Arthrospira cultures.</title>
        <authorList>
            <person name="Waleron M."/>
            <person name="Misztak A."/>
            <person name="Waleron M.M."/>
            <person name="Furmaniak M."/>
            <person name="Mrozik A."/>
            <person name="Waleron K."/>
        </authorList>
    </citation>
    <scope>NUCLEOTIDE SEQUENCE [LARGE SCALE GENOMIC DNA]</scope>
    <source>
        <strain evidence="2 3">DPMB0001</strain>
    </source>
</reference>
<keyword evidence="1" id="KW-0732">Signal</keyword>
<protein>
    <submittedName>
        <fullName evidence="2">Uncharacterized protein</fullName>
    </submittedName>
</protein>
<dbReference type="EMBL" id="RPHB01000006">
    <property type="protein sequence ID" value="MBW3468982.1"/>
    <property type="molecule type" value="Genomic_DNA"/>
</dbReference>
<proteinExistence type="predicted"/>
<gene>
    <name evidence="2" type="ORF">EGN73_14355</name>
</gene>
<evidence type="ECO:0000313" key="3">
    <source>
        <dbReference type="Proteomes" id="UP000727490"/>
    </source>
</evidence>
<comment type="caution">
    <text evidence="2">The sequence shown here is derived from an EMBL/GenBank/DDBJ whole genome shotgun (WGS) entry which is preliminary data.</text>
</comment>
<evidence type="ECO:0000313" key="2">
    <source>
        <dbReference type="EMBL" id="MBW3468982.1"/>
    </source>
</evidence>